<dbReference type="GO" id="GO:0043386">
    <property type="term" value="P:mycotoxin biosynthetic process"/>
    <property type="evidence" value="ECO:0007669"/>
    <property type="project" value="UniProtKB-ARBA"/>
</dbReference>
<dbReference type="InterPro" id="IPR017972">
    <property type="entry name" value="Cyt_P450_CS"/>
</dbReference>
<evidence type="ECO:0000313" key="10">
    <source>
        <dbReference type="Proteomes" id="UP000631181"/>
    </source>
</evidence>
<name>A0A8J8VXD2_9EURO</name>
<dbReference type="GO" id="GO:0020037">
    <property type="term" value="F:heme binding"/>
    <property type="evidence" value="ECO:0007669"/>
    <property type="project" value="InterPro"/>
</dbReference>
<evidence type="ECO:0000256" key="1">
    <source>
        <dbReference type="ARBA" id="ARBA00001971"/>
    </source>
</evidence>
<accession>A0A8J8VXD2</accession>
<evidence type="ECO:0000256" key="2">
    <source>
        <dbReference type="ARBA" id="ARBA00010617"/>
    </source>
</evidence>
<gene>
    <name evidence="9" type="ORF">PECM_001229</name>
</gene>
<comment type="similarity">
    <text evidence="2 8">Belongs to the cytochrome P450 family.</text>
</comment>
<dbReference type="PROSITE" id="PS00086">
    <property type="entry name" value="CYTOCHROME_P450"/>
    <property type="match status" value="1"/>
</dbReference>
<dbReference type="EMBL" id="WIWV01000120">
    <property type="protein sequence ID" value="KAF7713402.1"/>
    <property type="molecule type" value="Genomic_DNA"/>
</dbReference>
<keyword evidence="7 8" id="KW-0503">Monooxygenase</keyword>
<organism evidence="9 10">
    <name type="scientific">Penicillium ucsense</name>
    <dbReference type="NCBI Taxonomy" id="2839758"/>
    <lineage>
        <taxon>Eukaryota</taxon>
        <taxon>Fungi</taxon>
        <taxon>Dikarya</taxon>
        <taxon>Ascomycota</taxon>
        <taxon>Pezizomycotina</taxon>
        <taxon>Eurotiomycetes</taxon>
        <taxon>Eurotiomycetidae</taxon>
        <taxon>Eurotiales</taxon>
        <taxon>Aspergillaceae</taxon>
        <taxon>Penicillium</taxon>
    </lineage>
</organism>
<dbReference type="GO" id="GO:0005506">
    <property type="term" value="F:iron ion binding"/>
    <property type="evidence" value="ECO:0007669"/>
    <property type="project" value="InterPro"/>
</dbReference>
<evidence type="ECO:0000256" key="3">
    <source>
        <dbReference type="ARBA" id="ARBA00022617"/>
    </source>
</evidence>
<dbReference type="InterPro" id="IPR036396">
    <property type="entry name" value="Cyt_P450_sf"/>
</dbReference>
<keyword evidence="3 8" id="KW-0349">Heme</keyword>
<keyword evidence="6 8" id="KW-0408">Iron</keyword>
<dbReference type="Pfam" id="PF00067">
    <property type="entry name" value="p450"/>
    <property type="match status" value="1"/>
</dbReference>
<comment type="caution">
    <text evidence="9">The sequence shown here is derived from an EMBL/GenBank/DDBJ whole genome shotgun (WGS) entry which is preliminary data.</text>
</comment>
<dbReference type="SUPFAM" id="SSF48264">
    <property type="entry name" value="Cytochrome P450"/>
    <property type="match status" value="1"/>
</dbReference>
<dbReference type="OrthoDB" id="2789670at2759"/>
<comment type="cofactor">
    <cofactor evidence="1">
        <name>heme</name>
        <dbReference type="ChEBI" id="CHEBI:30413"/>
    </cofactor>
</comment>
<dbReference type="GO" id="GO:0004497">
    <property type="term" value="F:monooxygenase activity"/>
    <property type="evidence" value="ECO:0007669"/>
    <property type="project" value="UniProtKB-KW"/>
</dbReference>
<reference evidence="9" key="1">
    <citation type="journal article" date="2020" name="Front. Microbiol.">
        <title>Gene regulatory networks of Penicillium echinulatum 2HH and Penicillium oxalicum 114-2 inferred by a computational biology approach.</title>
        <authorList>
            <person name="Lenz A.R."/>
            <person name="Galan-Vasquez E."/>
            <person name="Balbinot E."/>
            <person name="De Abreu F.P."/>
            <person name="De Oliveira N.S."/>
            <person name="Da Rosa L.O."/>
            <person name="De Avila E Silva S."/>
            <person name="Camassola M."/>
            <person name="Dillon A.J.P."/>
            <person name="Perez-Rueda E."/>
        </authorList>
    </citation>
    <scope>NUCLEOTIDE SEQUENCE</scope>
    <source>
        <strain evidence="9">S1M29</strain>
    </source>
</reference>
<evidence type="ECO:0000256" key="4">
    <source>
        <dbReference type="ARBA" id="ARBA00022723"/>
    </source>
</evidence>
<dbReference type="Gene3D" id="1.10.630.10">
    <property type="entry name" value="Cytochrome P450"/>
    <property type="match status" value="1"/>
</dbReference>
<dbReference type="PANTHER" id="PTHR46300">
    <property type="entry name" value="P450, PUTATIVE (EUROFUNG)-RELATED-RELATED"/>
    <property type="match status" value="1"/>
</dbReference>
<evidence type="ECO:0000256" key="6">
    <source>
        <dbReference type="ARBA" id="ARBA00023004"/>
    </source>
</evidence>
<proteinExistence type="inferred from homology"/>
<evidence type="ECO:0000256" key="5">
    <source>
        <dbReference type="ARBA" id="ARBA00023002"/>
    </source>
</evidence>
<keyword evidence="4 8" id="KW-0479">Metal-binding</keyword>
<dbReference type="InterPro" id="IPR001128">
    <property type="entry name" value="Cyt_P450"/>
</dbReference>
<evidence type="ECO:0000256" key="7">
    <source>
        <dbReference type="ARBA" id="ARBA00023033"/>
    </source>
</evidence>
<keyword evidence="5 8" id="KW-0560">Oxidoreductase</keyword>
<sequence length="193" mass="21296">MFKASGYLPSDAEEELVVKWAAGSLYTGEAETADFLCHGNILPAHNLTSRSATKVPDRLPTVADWDKFSDLDAVVKEVMGWHPVAPLGTPHMSVEDGMYDGYHVPKGSLITANIWVCFGFGRRICPGRVLADFTEYITVARFFAMFNESKTIENVKKVENGPDSQAIVISHPVPWKFYITPRSPAYEAVIGSV</sequence>
<evidence type="ECO:0000313" key="9">
    <source>
        <dbReference type="EMBL" id="KAF7713402.1"/>
    </source>
</evidence>
<dbReference type="Proteomes" id="UP000631181">
    <property type="component" value="Unassembled WGS sequence"/>
</dbReference>
<evidence type="ECO:0008006" key="11">
    <source>
        <dbReference type="Google" id="ProtNLM"/>
    </source>
</evidence>
<keyword evidence="10" id="KW-1185">Reference proteome</keyword>
<dbReference type="InterPro" id="IPR050364">
    <property type="entry name" value="Cytochrome_P450_fung"/>
</dbReference>
<evidence type="ECO:0000256" key="8">
    <source>
        <dbReference type="RuleBase" id="RU000461"/>
    </source>
</evidence>
<dbReference type="GO" id="GO:0016705">
    <property type="term" value="F:oxidoreductase activity, acting on paired donors, with incorporation or reduction of molecular oxygen"/>
    <property type="evidence" value="ECO:0007669"/>
    <property type="project" value="InterPro"/>
</dbReference>
<dbReference type="AlphaFoldDB" id="A0A8J8VXD2"/>
<protein>
    <recommendedName>
        <fullName evidence="11">Cytochrome P450</fullName>
    </recommendedName>
</protein>
<dbReference type="PANTHER" id="PTHR46300:SF7">
    <property type="entry name" value="P450, PUTATIVE (EUROFUNG)-RELATED"/>
    <property type="match status" value="1"/>
</dbReference>